<dbReference type="AlphaFoldDB" id="A0A9W9FFG2"/>
<gene>
    <name evidence="13" type="ORF">N7532_006190</name>
</gene>
<feature type="transmembrane region" description="Helical" evidence="11">
    <location>
        <begin position="303"/>
        <end position="323"/>
    </location>
</feature>
<evidence type="ECO:0000256" key="11">
    <source>
        <dbReference type="SAM" id="Phobius"/>
    </source>
</evidence>
<dbReference type="InterPro" id="IPR039731">
    <property type="entry name" value="Rce1"/>
</dbReference>
<keyword evidence="6" id="KW-0256">Endoplasmic reticulum</keyword>
<evidence type="ECO:0000256" key="10">
    <source>
        <dbReference type="ARBA" id="ARBA00049729"/>
    </source>
</evidence>
<evidence type="ECO:0000256" key="5">
    <source>
        <dbReference type="ARBA" id="ARBA00022801"/>
    </source>
</evidence>
<dbReference type="GO" id="GO:0004222">
    <property type="term" value="F:metalloendopeptidase activity"/>
    <property type="evidence" value="ECO:0007669"/>
    <property type="project" value="InterPro"/>
</dbReference>
<evidence type="ECO:0000256" key="2">
    <source>
        <dbReference type="ARBA" id="ARBA00006897"/>
    </source>
</evidence>
<dbReference type="RefSeq" id="XP_056474843.1">
    <property type="nucleotide sequence ID" value="XM_056618684.1"/>
</dbReference>
<sequence length="341" mass="37569">MAPVGVLARLKSLYSKHQDEPSLSVQTVAVFSVALTLLYVVPFYLSPTTRPSPSLSRDAPSVIRARIRAVTGSCIVSSLIVLWLIVEEGNSSLGAGLSLMGWWPIDLADIFRSLFLTAILFLGPLFERGIAEGEWRTWFRRSKLSESLSGWIGWRNYVAGPITEEVMFRSAIVPLHLLAHVSPTRVVFIAPLYFGIAHVHHFYEFTLTHPDTPALAALLRSILQFGYTTIFGWYATFIYLRTGSLIAAILVHSFCNWCGLPRFWGRVEAGEPLGPPINTRGKDDSDEASTSVGNGQLGVGWTVAYYLLLVAGAISFTQCLWPLTESYYGLVSFAVSKTGTS</sequence>
<comment type="subcellular location">
    <subcellularLocation>
        <location evidence="1">Endoplasmic reticulum membrane</location>
        <topology evidence="1">Multi-pass membrane protein</topology>
    </subcellularLocation>
</comment>
<evidence type="ECO:0000256" key="8">
    <source>
        <dbReference type="ARBA" id="ARBA00023136"/>
    </source>
</evidence>
<reference evidence="13" key="1">
    <citation type="submission" date="2022-11" db="EMBL/GenBank/DDBJ databases">
        <authorList>
            <person name="Petersen C."/>
        </authorList>
    </citation>
    <scope>NUCLEOTIDE SEQUENCE</scope>
    <source>
        <strain evidence="13">IBT 30761</strain>
    </source>
</reference>
<dbReference type="OrthoDB" id="271604at2759"/>
<keyword evidence="7 11" id="KW-1133">Transmembrane helix</keyword>
<feature type="transmembrane region" description="Helical" evidence="11">
    <location>
        <begin position="23"/>
        <end position="45"/>
    </location>
</feature>
<dbReference type="GeneID" id="81357663"/>
<evidence type="ECO:0000256" key="3">
    <source>
        <dbReference type="ARBA" id="ARBA00022670"/>
    </source>
</evidence>
<evidence type="ECO:0000313" key="14">
    <source>
        <dbReference type="Proteomes" id="UP001149074"/>
    </source>
</evidence>
<dbReference type="Pfam" id="PF02517">
    <property type="entry name" value="Rce1-like"/>
    <property type="match status" value="1"/>
</dbReference>
<keyword evidence="5" id="KW-0378">Hydrolase</keyword>
<evidence type="ECO:0000256" key="9">
    <source>
        <dbReference type="ARBA" id="ARBA00047280"/>
    </source>
</evidence>
<comment type="similarity">
    <text evidence="2">Belongs to the peptidase U48 family.</text>
</comment>
<name>A0A9W9FFG2_9EURO</name>
<reference evidence="13" key="2">
    <citation type="journal article" date="2023" name="IMA Fungus">
        <title>Comparative genomic study of the Penicillium genus elucidates a diverse pangenome and 15 lateral gene transfer events.</title>
        <authorList>
            <person name="Petersen C."/>
            <person name="Sorensen T."/>
            <person name="Nielsen M.R."/>
            <person name="Sondergaard T.E."/>
            <person name="Sorensen J.L."/>
            <person name="Fitzpatrick D.A."/>
            <person name="Frisvad J.C."/>
            <person name="Nielsen K.L."/>
        </authorList>
    </citation>
    <scope>NUCLEOTIDE SEQUENCE</scope>
    <source>
        <strain evidence="13">IBT 30761</strain>
    </source>
</reference>
<evidence type="ECO:0000313" key="13">
    <source>
        <dbReference type="EMBL" id="KAJ5099189.1"/>
    </source>
</evidence>
<feature type="domain" description="CAAX prenyl protease 2/Lysostaphin resistance protein A-like" evidence="12">
    <location>
        <begin position="151"/>
        <end position="257"/>
    </location>
</feature>
<accession>A0A9W9FFG2</accession>
<dbReference type="PANTHER" id="PTHR13046:SF0">
    <property type="entry name" value="CAAX PRENYL PROTEASE 2"/>
    <property type="match status" value="1"/>
</dbReference>
<dbReference type="EMBL" id="JAPQKI010000005">
    <property type="protein sequence ID" value="KAJ5099189.1"/>
    <property type="molecule type" value="Genomic_DNA"/>
</dbReference>
<dbReference type="EC" id="3.4.26.1" evidence="10"/>
<keyword evidence="4 11" id="KW-0812">Transmembrane</keyword>
<feature type="transmembrane region" description="Helical" evidence="11">
    <location>
        <begin position="105"/>
        <end position="126"/>
    </location>
</feature>
<evidence type="ECO:0000259" key="12">
    <source>
        <dbReference type="Pfam" id="PF02517"/>
    </source>
</evidence>
<feature type="transmembrane region" description="Helical" evidence="11">
    <location>
        <begin position="65"/>
        <end position="85"/>
    </location>
</feature>
<evidence type="ECO:0000256" key="6">
    <source>
        <dbReference type="ARBA" id="ARBA00022824"/>
    </source>
</evidence>
<comment type="caution">
    <text evidence="13">The sequence shown here is derived from an EMBL/GenBank/DDBJ whole genome shotgun (WGS) entry which is preliminary data.</text>
</comment>
<dbReference type="Proteomes" id="UP001149074">
    <property type="component" value="Unassembled WGS sequence"/>
</dbReference>
<keyword evidence="8 11" id="KW-0472">Membrane</keyword>
<protein>
    <recommendedName>
        <fullName evidence="10">intramembrane prenyl-peptidase Rce1</fullName>
        <ecNumber evidence="10">3.4.26.1</ecNumber>
    </recommendedName>
</protein>
<organism evidence="13 14">
    <name type="scientific">Penicillium argentinense</name>
    <dbReference type="NCBI Taxonomy" id="1131581"/>
    <lineage>
        <taxon>Eukaryota</taxon>
        <taxon>Fungi</taxon>
        <taxon>Dikarya</taxon>
        <taxon>Ascomycota</taxon>
        <taxon>Pezizomycotina</taxon>
        <taxon>Eurotiomycetes</taxon>
        <taxon>Eurotiomycetidae</taxon>
        <taxon>Eurotiales</taxon>
        <taxon>Aspergillaceae</taxon>
        <taxon>Penicillium</taxon>
    </lineage>
</organism>
<comment type="catalytic activity">
    <reaction evidence="9">
        <text>Hydrolyzes the peptide bond -P2-(S-farnesyl or geranylgeranyl)C-P1'-P2'-P3'-COOH where P1' and P2' are amino acids with aliphatic sidechains and P3' is any C-terminal residue.</text>
        <dbReference type="EC" id="3.4.26.1"/>
    </reaction>
</comment>
<dbReference type="InterPro" id="IPR003675">
    <property type="entry name" value="Rce1/LyrA-like_dom"/>
</dbReference>
<dbReference type="PANTHER" id="PTHR13046">
    <property type="entry name" value="PROTEASE U48 CAAX PRENYL PROTEASE RCE1"/>
    <property type="match status" value="1"/>
</dbReference>
<evidence type="ECO:0000256" key="4">
    <source>
        <dbReference type="ARBA" id="ARBA00022692"/>
    </source>
</evidence>
<evidence type="ECO:0000256" key="1">
    <source>
        <dbReference type="ARBA" id="ARBA00004477"/>
    </source>
</evidence>
<evidence type="ECO:0000256" key="7">
    <source>
        <dbReference type="ARBA" id="ARBA00022989"/>
    </source>
</evidence>
<dbReference type="GO" id="GO:0071586">
    <property type="term" value="P:CAAX-box protein processing"/>
    <property type="evidence" value="ECO:0007669"/>
    <property type="project" value="InterPro"/>
</dbReference>
<proteinExistence type="inferred from homology"/>
<keyword evidence="14" id="KW-1185">Reference proteome</keyword>
<dbReference type="GO" id="GO:0005789">
    <property type="term" value="C:endoplasmic reticulum membrane"/>
    <property type="evidence" value="ECO:0007669"/>
    <property type="project" value="UniProtKB-SubCell"/>
</dbReference>
<keyword evidence="3" id="KW-0645">Protease</keyword>